<dbReference type="InterPro" id="IPR015867">
    <property type="entry name" value="N-reg_PII/ATP_PRibTrfase_C"/>
</dbReference>
<dbReference type="RefSeq" id="XP_003287522.1">
    <property type="nucleotide sequence ID" value="XM_003287474.1"/>
</dbReference>
<name>F0ZJB4_DICPU</name>
<dbReference type="Gene3D" id="3.30.70.120">
    <property type="match status" value="1"/>
</dbReference>
<dbReference type="AlphaFoldDB" id="F0ZJB4"/>
<dbReference type="OMA" id="TSETYEH"/>
<organism evidence="1 2">
    <name type="scientific">Dictyostelium purpureum</name>
    <name type="common">Slime mold</name>
    <dbReference type="NCBI Taxonomy" id="5786"/>
    <lineage>
        <taxon>Eukaryota</taxon>
        <taxon>Amoebozoa</taxon>
        <taxon>Evosea</taxon>
        <taxon>Eumycetozoa</taxon>
        <taxon>Dictyostelia</taxon>
        <taxon>Dictyosteliales</taxon>
        <taxon>Dictyosteliaceae</taxon>
        <taxon>Dictyostelium</taxon>
    </lineage>
</organism>
<protein>
    <submittedName>
        <fullName evidence="1">Uncharacterized protein</fullName>
    </submittedName>
</protein>
<dbReference type="eggNOG" id="ENOG502RIEE">
    <property type="taxonomic scope" value="Eukaryota"/>
</dbReference>
<dbReference type="GeneID" id="10500483"/>
<dbReference type="OrthoDB" id="10343743at2759"/>
<proteinExistence type="predicted"/>
<dbReference type="FunCoup" id="F0ZJB4">
    <property type="interactions" value="937"/>
</dbReference>
<reference evidence="2" key="1">
    <citation type="journal article" date="2011" name="Genome Biol.">
        <title>Comparative genomics of the social amoebae Dictyostelium discoideum and Dictyostelium purpureum.</title>
        <authorList>
            <consortium name="US DOE Joint Genome Institute (JGI-PGF)"/>
            <person name="Sucgang R."/>
            <person name="Kuo A."/>
            <person name="Tian X."/>
            <person name="Salerno W."/>
            <person name="Parikh A."/>
            <person name="Feasley C.L."/>
            <person name="Dalin E."/>
            <person name="Tu H."/>
            <person name="Huang E."/>
            <person name="Barry K."/>
            <person name="Lindquist E."/>
            <person name="Shapiro H."/>
            <person name="Bruce D."/>
            <person name="Schmutz J."/>
            <person name="Salamov A."/>
            <person name="Fey P."/>
            <person name="Gaudet P."/>
            <person name="Anjard C."/>
            <person name="Babu M.M."/>
            <person name="Basu S."/>
            <person name="Bushmanova Y."/>
            <person name="van der Wel H."/>
            <person name="Katoh-Kurasawa M."/>
            <person name="Dinh C."/>
            <person name="Coutinho P.M."/>
            <person name="Saito T."/>
            <person name="Elias M."/>
            <person name="Schaap P."/>
            <person name="Kay R.R."/>
            <person name="Henrissat B."/>
            <person name="Eichinger L."/>
            <person name="Rivero F."/>
            <person name="Putnam N.H."/>
            <person name="West C.M."/>
            <person name="Loomis W.F."/>
            <person name="Chisholm R.L."/>
            <person name="Shaulsky G."/>
            <person name="Strassmann J.E."/>
            <person name="Queller D.C."/>
            <person name="Kuspa A."/>
            <person name="Grigoriev I.V."/>
        </authorList>
    </citation>
    <scope>NUCLEOTIDE SEQUENCE [LARGE SCALE GENOMIC DNA]</scope>
    <source>
        <strain evidence="2">QSDP1</strain>
    </source>
</reference>
<gene>
    <name evidence="1" type="ORF">DICPUDRAFT_97731</name>
</gene>
<keyword evidence="2" id="KW-1185">Reference proteome</keyword>
<dbReference type="EMBL" id="GL871042">
    <property type="protein sequence ID" value="EGC35949.1"/>
    <property type="molecule type" value="Genomic_DNA"/>
</dbReference>
<dbReference type="Proteomes" id="UP000001064">
    <property type="component" value="Unassembled WGS sequence"/>
</dbReference>
<dbReference type="VEuPathDB" id="AmoebaDB:DICPUDRAFT_97731"/>
<dbReference type="KEGG" id="dpp:DICPUDRAFT_97731"/>
<evidence type="ECO:0000313" key="2">
    <source>
        <dbReference type="Proteomes" id="UP000001064"/>
    </source>
</evidence>
<evidence type="ECO:0000313" key="1">
    <source>
        <dbReference type="EMBL" id="EGC35949.1"/>
    </source>
</evidence>
<sequence length="105" mass="12355">MHKIIIFITPENTERIKEELFKSYIGTSETYEHVCIQSKVTHYYKLPAIAIQKMELDKVEIYISDESNRIFGALEYLKGNLPDEHSSYEHYHLEGNHAFIGTNYK</sequence>
<dbReference type="InParanoid" id="F0ZJB4"/>
<accession>F0ZJB4</accession>